<evidence type="ECO:0000313" key="3">
    <source>
        <dbReference type="Proteomes" id="UP000184513"/>
    </source>
</evidence>
<keyword evidence="3" id="KW-1185">Reference proteome</keyword>
<evidence type="ECO:0008006" key="4">
    <source>
        <dbReference type="Google" id="ProtNLM"/>
    </source>
</evidence>
<dbReference type="AlphaFoldDB" id="A0A1M7QLY5"/>
<evidence type="ECO:0000313" key="2">
    <source>
        <dbReference type="EMBL" id="SHN32420.1"/>
    </source>
</evidence>
<organism evidence="2 3">
    <name type="scientific">Cyclobacterium lianum</name>
    <dbReference type="NCBI Taxonomy" id="388280"/>
    <lineage>
        <taxon>Bacteria</taxon>
        <taxon>Pseudomonadati</taxon>
        <taxon>Bacteroidota</taxon>
        <taxon>Cytophagia</taxon>
        <taxon>Cytophagales</taxon>
        <taxon>Cyclobacteriaceae</taxon>
        <taxon>Cyclobacterium</taxon>
    </lineage>
</organism>
<protein>
    <recommendedName>
        <fullName evidence="4">Outer membrane protein beta-barrel domain-containing protein</fullName>
    </recommendedName>
</protein>
<gene>
    <name evidence="2" type="ORF">SAMN04488057_12043</name>
</gene>
<dbReference type="Proteomes" id="UP000184513">
    <property type="component" value="Unassembled WGS sequence"/>
</dbReference>
<keyword evidence="1" id="KW-0812">Transmembrane</keyword>
<dbReference type="STRING" id="388280.SAMN04488057_12043"/>
<name>A0A1M7QLY5_9BACT</name>
<keyword evidence="1" id="KW-0472">Membrane</keyword>
<reference evidence="2 3" key="1">
    <citation type="submission" date="2016-11" db="EMBL/GenBank/DDBJ databases">
        <authorList>
            <person name="Jaros S."/>
            <person name="Januszkiewicz K."/>
            <person name="Wedrychowicz H."/>
        </authorList>
    </citation>
    <scope>NUCLEOTIDE SEQUENCE [LARGE SCALE GENOMIC DNA]</scope>
    <source>
        <strain evidence="2 3">CGMCC 1.6102</strain>
    </source>
</reference>
<evidence type="ECO:0000256" key="1">
    <source>
        <dbReference type="SAM" id="Phobius"/>
    </source>
</evidence>
<dbReference type="EMBL" id="FRCY01000020">
    <property type="protein sequence ID" value="SHN32420.1"/>
    <property type="molecule type" value="Genomic_DNA"/>
</dbReference>
<proteinExistence type="predicted"/>
<dbReference type="OrthoDB" id="1523584at2"/>
<feature type="transmembrane region" description="Helical" evidence="1">
    <location>
        <begin position="47"/>
        <end position="68"/>
    </location>
</feature>
<sequence length="387" mass="43701">MSDKELDDFFKELSSRPDIPFVPEDWVKMEKILDQNTAPKPVNGYKWIFFGLLMLLGITITVWLGDAYRQSPEGHVSRAIADGSLLTHLDPVKNIDINIKKPESILGPNRGTRDESVTPKSNIVSVVGTAYPDITMANPKTQRPIIGDLIRVPDKKSEGFEKFNRIKSKSPKRIIQTSEFTPIKGGAPDNLKNNIALALQVSPDLSAVKYTNFPPFGRSMGMSLEYFLSGRWSISGGALHSKKSYQQGPGYWEGYSAHESLRGICWILEVPVNFRYYPIMGANDKWFVSTGLSSYFMIKENYTLTYSNDGGYPYSKDLKITGNNQHVFGIWNISFGYERRLSRKLAVQVEPYYRLPLEGIGEGRLDLKSLGAFFGIKYYPSSQKLKF</sequence>
<keyword evidence="1" id="KW-1133">Transmembrane helix</keyword>
<accession>A0A1M7QLY5</accession>